<dbReference type="VEuPathDB" id="ToxoDB:BESB_054540"/>
<feature type="transmembrane region" description="Helical" evidence="2">
    <location>
        <begin position="255"/>
        <end position="273"/>
    </location>
</feature>
<evidence type="ECO:0000313" key="3">
    <source>
        <dbReference type="EMBL" id="PFH35803.1"/>
    </source>
</evidence>
<keyword evidence="2" id="KW-1133">Transmembrane helix</keyword>
<feature type="transmembrane region" description="Helical" evidence="2">
    <location>
        <begin position="21"/>
        <end position="43"/>
    </location>
</feature>
<dbReference type="EMBL" id="NWUJ01000004">
    <property type="protein sequence ID" value="PFH35803.1"/>
    <property type="molecule type" value="Genomic_DNA"/>
</dbReference>
<feature type="compositionally biased region" description="Acidic residues" evidence="1">
    <location>
        <begin position="319"/>
        <end position="330"/>
    </location>
</feature>
<accession>A0A2A9MJH4</accession>
<reference evidence="3 4" key="1">
    <citation type="submission" date="2017-09" db="EMBL/GenBank/DDBJ databases">
        <title>Genome sequencing of Besnoitia besnoiti strain Bb-Ger1.</title>
        <authorList>
            <person name="Schares G."/>
            <person name="Venepally P."/>
            <person name="Lorenzi H.A."/>
        </authorList>
    </citation>
    <scope>NUCLEOTIDE SEQUENCE [LARGE SCALE GENOMIC DNA]</scope>
    <source>
        <strain evidence="3 4">Bb-Ger1</strain>
    </source>
</reference>
<dbReference type="KEGG" id="bbes:BESB_054540"/>
<organism evidence="3 4">
    <name type="scientific">Besnoitia besnoiti</name>
    <name type="common">Apicomplexan protozoan</name>
    <dbReference type="NCBI Taxonomy" id="94643"/>
    <lineage>
        <taxon>Eukaryota</taxon>
        <taxon>Sar</taxon>
        <taxon>Alveolata</taxon>
        <taxon>Apicomplexa</taxon>
        <taxon>Conoidasida</taxon>
        <taxon>Coccidia</taxon>
        <taxon>Eucoccidiorida</taxon>
        <taxon>Eimeriorina</taxon>
        <taxon>Sarcocystidae</taxon>
        <taxon>Besnoitia</taxon>
    </lineage>
</organism>
<keyword evidence="2" id="KW-0812">Transmembrane</keyword>
<keyword evidence="2" id="KW-0472">Membrane</keyword>
<dbReference type="Proteomes" id="UP000224006">
    <property type="component" value="Chromosome IV"/>
</dbReference>
<evidence type="ECO:0000313" key="4">
    <source>
        <dbReference type="Proteomes" id="UP000224006"/>
    </source>
</evidence>
<feature type="region of interest" description="Disordered" evidence="1">
    <location>
        <begin position="296"/>
        <end position="342"/>
    </location>
</feature>
<feature type="transmembrane region" description="Helical" evidence="2">
    <location>
        <begin position="112"/>
        <end position="130"/>
    </location>
</feature>
<dbReference type="AlphaFoldDB" id="A0A2A9MJH4"/>
<feature type="transmembrane region" description="Helical" evidence="2">
    <location>
        <begin position="215"/>
        <end position="235"/>
    </location>
</feature>
<comment type="caution">
    <text evidence="3">The sequence shown here is derived from an EMBL/GenBank/DDBJ whole genome shotgun (WGS) entry which is preliminary data.</text>
</comment>
<feature type="transmembrane region" description="Helical" evidence="2">
    <location>
        <begin position="49"/>
        <end position="67"/>
    </location>
</feature>
<protein>
    <recommendedName>
        <fullName evidence="5">Transmembrane protein</fullName>
    </recommendedName>
</protein>
<evidence type="ECO:0000256" key="1">
    <source>
        <dbReference type="SAM" id="MobiDB-lite"/>
    </source>
</evidence>
<dbReference type="OrthoDB" id="10351792at2759"/>
<dbReference type="GeneID" id="40310383"/>
<feature type="transmembrane region" description="Helical" evidence="2">
    <location>
        <begin position="150"/>
        <end position="170"/>
    </location>
</feature>
<sequence>MGRAPFSVKALCLAPFTATDFKAAVFGGLFGGLASFLVTHLLLELTFSPVFSTFFAVLLASIAVLVIQRALAIDPPVPPPALAYDDDEDVVESGTDKSLQNMYSTQVQTRRLLFGFAAMLLISATFAVFVDKAWFSNINWVIKIPMYCLLGNTLCFLLVFAGVDIVNFYYDVVWWEGRASACGPGAAFGGAFAGNSGMPGGASSPSLPVHNSSQVCVLVIGSLLLGSVFGFFYGLFDLEDIHSSVRLIQDRYVCVPIAVIIGTFTAVIAARLGRASNSEGSRIGGTARLAGSGLVSGAGSSAGSPSRTAGGQHSSANDDFLDDEEDEEDATFFGQQSRSLAA</sequence>
<evidence type="ECO:0000256" key="2">
    <source>
        <dbReference type="SAM" id="Phobius"/>
    </source>
</evidence>
<dbReference type="RefSeq" id="XP_029219812.1">
    <property type="nucleotide sequence ID" value="XM_029363889.1"/>
</dbReference>
<name>A0A2A9MJH4_BESBE</name>
<gene>
    <name evidence="3" type="ORF">BESB_054540</name>
</gene>
<keyword evidence="4" id="KW-1185">Reference proteome</keyword>
<feature type="compositionally biased region" description="Low complexity" evidence="1">
    <location>
        <begin position="296"/>
        <end position="311"/>
    </location>
</feature>
<proteinExistence type="predicted"/>
<feature type="compositionally biased region" description="Polar residues" evidence="1">
    <location>
        <begin position="333"/>
        <end position="342"/>
    </location>
</feature>
<evidence type="ECO:0008006" key="5">
    <source>
        <dbReference type="Google" id="ProtNLM"/>
    </source>
</evidence>